<dbReference type="Pfam" id="PF19268">
    <property type="entry name" value="CIS_TMP"/>
    <property type="match status" value="1"/>
</dbReference>
<dbReference type="RefSeq" id="WP_137730730.1">
    <property type="nucleotide sequence ID" value="NZ_BJCL01000001.1"/>
</dbReference>
<comment type="caution">
    <text evidence="1">The sequence shown here is derived from an EMBL/GenBank/DDBJ whole genome shotgun (WGS) entry which is preliminary data.</text>
</comment>
<gene>
    <name evidence="1" type="ORF">AQPW35_00170</name>
</gene>
<proteinExistence type="predicted"/>
<evidence type="ECO:0000313" key="1">
    <source>
        <dbReference type="EMBL" id="GCL60936.1"/>
    </source>
</evidence>
<protein>
    <submittedName>
        <fullName evidence="1">Uncharacterized protein</fullName>
    </submittedName>
</protein>
<dbReference type="InterPro" id="IPR045538">
    <property type="entry name" value="CIS_TMP"/>
</dbReference>
<organism evidence="1 2">
    <name type="scientific">Pseudaquabacterium pictum</name>
    <dbReference type="NCBI Taxonomy" id="2315236"/>
    <lineage>
        <taxon>Bacteria</taxon>
        <taxon>Pseudomonadati</taxon>
        <taxon>Pseudomonadota</taxon>
        <taxon>Betaproteobacteria</taxon>
        <taxon>Burkholderiales</taxon>
        <taxon>Sphaerotilaceae</taxon>
        <taxon>Pseudaquabacterium</taxon>
    </lineage>
</organism>
<dbReference type="EMBL" id="BJCL01000001">
    <property type="protein sequence ID" value="GCL60936.1"/>
    <property type="molecule type" value="Genomic_DNA"/>
</dbReference>
<dbReference type="OrthoDB" id="499748at2"/>
<sequence length="589" mass="62470">MPASAPPHRVQRLLVDLVGMPRDQAPALQAAAQRQLQQHLLPALERLCDQLGDARLAQRIDRLTIDLGAWPAAAWQGDDAAATQALQAAFVAEVTQQLRQALPAAAAVQTDAELVASCLHTGQLPWWADSADRGLLQRALATLLAGPLRPGLSWLPPADADAPALQRLVAALDDAALARLVSLLHGEPAAPAPDWDRLWPAMAAPLGRPRGRLRQAWWREALAAALRPGGQASPWARALQRLPGRLGLASAVLAPAWRRALDQAAPGDDPATVATLWQALDQAWPAGHPVDLPQDADDALAALARLAAALASRPAGDADRAWLPWLDQLRRHPQPAASGRLAQALASARPHASDLAAISAALQAWLATIAPPPGADGPAPPAGTVSPASTTAAAALAALLDEAARQPGAAPTVAPSPAPSLATADALYPANAGLVLLWPFLQRFADRLGLLQARQFRSPAHAVRLAVLLQCLATGDADPPEYQLPLNKLLCGLPLDAPILLDDPITADEQDECTALLAAVVQAAPVLRQMSPDGLRQAFLQRPGQLRTQDGHWLLQVERATHDVVMDRFPWSPAIVRLPWMPRLLQVQW</sequence>
<name>A0A480AIW0_9BURK</name>
<accession>A0A480AIW0</accession>
<dbReference type="AlphaFoldDB" id="A0A480AIW0"/>
<reference evidence="2" key="1">
    <citation type="submission" date="2019-03" db="EMBL/GenBank/DDBJ databases">
        <title>Aquabacterium pictum sp.nov., the first bacteriochlorophyll a-containing freshwater bacterium in the genus Aquabacterium of the class Betaproteobacteria.</title>
        <authorList>
            <person name="Hirose S."/>
            <person name="Tank M."/>
            <person name="Hara E."/>
            <person name="Tamaki H."/>
            <person name="Takaichi S."/>
            <person name="Haruta S."/>
            <person name="Hanada S."/>
        </authorList>
    </citation>
    <scope>NUCLEOTIDE SEQUENCE [LARGE SCALE GENOMIC DNA]</scope>
    <source>
        <strain evidence="2">W35</strain>
    </source>
</reference>
<dbReference type="Proteomes" id="UP000301751">
    <property type="component" value="Unassembled WGS sequence"/>
</dbReference>
<keyword evidence="2" id="KW-1185">Reference proteome</keyword>
<evidence type="ECO:0000313" key="2">
    <source>
        <dbReference type="Proteomes" id="UP000301751"/>
    </source>
</evidence>